<dbReference type="AlphaFoldDB" id="A0A5N4WNB5"/>
<dbReference type="EMBL" id="VXLD01000001">
    <property type="protein sequence ID" value="KAB1859937.1"/>
    <property type="molecule type" value="Genomic_DNA"/>
</dbReference>
<keyword evidence="1" id="KW-0472">Membrane</keyword>
<feature type="transmembrane region" description="Helical" evidence="1">
    <location>
        <begin position="35"/>
        <end position="54"/>
    </location>
</feature>
<dbReference type="InterPro" id="IPR008473">
    <property type="entry name" value="Phage_holin_3_7"/>
</dbReference>
<organism evidence="2 3">
    <name type="scientific">Acinetobacter tandoii</name>
    <dbReference type="NCBI Taxonomy" id="202954"/>
    <lineage>
        <taxon>Bacteria</taxon>
        <taxon>Pseudomonadati</taxon>
        <taxon>Pseudomonadota</taxon>
        <taxon>Gammaproteobacteria</taxon>
        <taxon>Moraxellales</taxon>
        <taxon>Moraxellaceae</taxon>
        <taxon>Acinetobacter</taxon>
    </lineage>
</organism>
<comment type="caution">
    <text evidence="2">The sequence shown here is derived from an EMBL/GenBank/DDBJ whole genome shotgun (WGS) entry which is preliminary data.</text>
</comment>
<accession>A0A5N4WNB5</accession>
<evidence type="ECO:0000256" key="1">
    <source>
        <dbReference type="SAM" id="Phobius"/>
    </source>
</evidence>
<gene>
    <name evidence="2" type="ORF">F4W09_02100</name>
</gene>
<feature type="transmembrane region" description="Helical" evidence="1">
    <location>
        <begin position="60"/>
        <end position="76"/>
    </location>
</feature>
<dbReference type="Pfam" id="PF05449">
    <property type="entry name" value="Phage_holin_3_7"/>
    <property type="match status" value="1"/>
</dbReference>
<keyword evidence="1" id="KW-1133">Transmembrane helix</keyword>
<evidence type="ECO:0000313" key="2">
    <source>
        <dbReference type="EMBL" id="KAB1859937.1"/>
    </source>
</evidence>
<protein>
    <submittedName>
        <fullName evidence="2">Phage holin family protein</fullName>
    </submittedName>
</protein>
<evidence type="ECO:0000313" key="3">
    <source>
        <dbReference type="Proteomes" id="UP000325788"/>
    </source>
</evidence>
<keyword evidence="1" id="KW-0812">Transmembrane</keyword>
<reference evidence="2 3" key="1">
    <citation type="submission" date="2019-09" db="EMBL/GenBank/DDBJ databases">
        <title>Draft genome sequence of Acinetobacter tandoii W4-4-4 isolated from environmental water sample.</title>
        <authorList>
            <person name="Wee S.K."/>
            <person name="Yan B."/>
            <person name="Mustaffa S.B."/>
            <person name="Yap E.P.H."/>
        </authorList>
    </citation>
    <scope>NUCLEOTIDE SEQUENCE [LARGE SCALE GENOMIC DNA]</scope>
    <source>
        <strain evidence="2 3">W4-4-4</strain>
    </source>
</reference>
<proteinExistence type="predicted"/>
<dbReference type="RefSeq" id="WP_151503853.1">
    <property type="nucleotide sequence ID" value="NZ_VXLD01000001.1"/>
</dbReference>
<dbReference type="Proteomes" id="UP000325788">
    <property type="component" value="Unassembled WGS sequence"/>
</dbReference>
<feature type="transmembrane region" description="Helical" evidence="1">
    <location>
        <begin position="6"/>
        <end position="23"/>
    </location>
</feature>
<sequence>MIELLFQTIAVLAYLFCGVRIVCFSREETSFHRGYSWLAALLIASFLGQSVHILFFKDPVTLWDAIFAILLALIVLRSRGNVAKLIWSPS</sequence>
<name>A0A5N4WNB5_9GAMM</name>